<dbReference type="EMBL" id="JARBHB010000002">
    <property type="protein sequence ID" value="KAJ8892322.1"/>
    <property type="molecule type" value="Genomic_DNA"/>
</dbReference>
<evidence type="ECO:0000313" key="3">
    <source>
        <dbReference type="Proteomes" id="UP001159363"/>
    </source>
</evidence>
<sequence>MSSSATSPIPRCAESSNLKNILASRLHLSASLAGGGRGTVMPARSCSCQLFPCCRGLGGGRVASERVCLEEGRIQVGHPPQSGTTHSGSSRLVRATARGAKTVWVNQFTKEALQSVPKDIVVCFLAEDGIDKLRKLTIVLIRKVRRENEVVWGVSVRNRNFALGAIKFASRARSPGPLNIQATLRRPLFLHFVTRDEPRKTAASEALSSHLPQSRVQGRVSCARSLHLVAPEHAQNLKNRRDRGSEVVRLLASCLGEPGSIPSGVTPQIFACENCAGRCRWSAGFLGGSPISTALSFRLTVACLWAYSRYNFHGNMFLPITLRPFLISGTIVVAQPIRVKLGKNGAVPECKGRGKREILEKTRRPTSSSGTVPKGENPGATPPGIEPGSFWYEAIIRNGWLCTYPDQSVVTPTLYSYQRFRINIIRDGYWYASAIRLFDSPTSAGESYDSSGDRKQRAADSKQQRPQFARGEKRTIANDYWNNCRRGRFPPMSPPHAHHGCVTGVDCWSLAAEVDRVTAAQARPYTAKEGEITPPFRDPPSLNLHTLLVIPVGVTLDWKPQPPGFIRVLSQHPAPGIPSLLQHQRRRTELLSTAEISLSGDSRISRRRIPLYDYEHPLDHGPFGLTTNSWLLHSGSKLDPRSDLISTQKTVAPFELRAGQEIEMKLISNRRNCRFEILIRDQQPSSTNIDESEIQNHEISLVQHFYIETKIKLDPSSELGSFDLGSGKMLVQPGIAAPLSLL</sequence>
<feature type="region of interest" description="Disordered" evidence="1">
    <location>
        <begin position="360"/>
        <end position="385"/>
    </location>
</feature>
<comment type="caution">
    <text evidence="2">The sequence shown here is derived from an EMBL/GenBank/DDBJ whole genome shotgun (WGS) entry which is preliminary data.</text>
</comment>
<reference evidence="2 3" key="1">
    <citation type="submission" date="2023-02" db="EMBL/GenBank/DDBJ databases">
        <title>LHISI_Scaffold_Assembly.</title>
        <authorList>
            <person name="Stuart O.P."/>
            <person name="Cleave R."/>
            <person name="Magrath M.J.L."/>
            <person name="Mikheyev A.S."/>
        </authorList>
    </citation>
    <scope>NUCLEOTIDE SEQUENCE [LARGE SCALE GENOMIC DNA]</scope>
    <source>
        <strain evidence="2">Daus_M_001</strain>
        <tissue evidence="2">Leg muscle</tissue>
    </source>
</reference>
<dbReference type="Proteomes" id="UP001159363">
    <property type="component" value="Chromosome 2"/>
</dbReference>
<evidence type="ECO:0000256" key="1">
    <source>
        <dbReference type="SAM" id="MobiDB-lite"/>
    </source>
</evidence>
<gene>
    <name evidence="2" type="ORF">PR048_004902</name>
</gene>
<protein>
    <submittedName>
        <fullName evidence="2">Uncharacterized protein</fullName>
    </submittedName>
</protein>
<keyword evidence="3" id="KW-1185">Reference proteome</keyword>
<name>A0ABQ9I6Q0_9NEOP</name>
<organism evidence="2 3">
    <name type="scientific">Dryococelus australis</name>
    <dbReference type="NCBI Taxonomy" id="614101"/>
    <lineage>
        <taxon>Eukaryota</taxon>
        <taxon>Metazoa</taxon>
        <taxon>Ecdysozoa</taxon>
        <taxon>Arthropoda</taxon>
        <taxon>Hexapoda</taxon>
        <taxon>Insecta</taxon>
        <taxon>Pterygota</taxon>
        <taxon>Neoptera</taxon>
        <taxon>Polyneoptera</taxon>
        <taxon>Phasmatodea</taxon>
        <taxon>Verophasmatodea</taxon>
        <taxon>Anareolatae</taxon>
        <taxon>Phasmatidae</taxon>
        <taxon>Eurycanthinae</taxon>
        <taxon>Dryococelus</taxon>
    </lineage>
</organism>
<feature type="region of interest" description="Disordered" evidence="1">
    <location>
        <begin position="442"/>
        <end position="470"/>
    </location>
</feature>
<feature type="compositionally biased region" description="Basic and acidic residues" evidence="1">
    <location>
        <begin position="451"/>
        <end position="463"/>
    </location>
</feature>
<accession>A0ABQ9I6Q0</accession>
<proteinExistence type="predicted"/>
<evidence type="ECO:0000313" key="2">
    <source>
        <dbReference type="EMBL" id="KAJ8892322.1"/>
    </source>
</evidence>